<dbReference type="Gene3D" id="3.30.1200.10">
    <property type="entry name" value="YggU-like"/>
    <property type="match status" value="1"/>
</dbReference>
<evidence type="ECO:0000313" key="4">
    <source>
        <dbReference type="Proteomes" id="UP000183900"/>
    </source>
</evidence>
<accession>A0A0K6I110</accession>
<gene>
    <name evidence="3" type="ORF">Ga0061067_106124</name>
</gene>
<dbReference type="RefSeq" id="WP_055455797.1">
    <property type="nucleotide sequence ID" value="NZ_CYHE01000006.1"/>
</dbReference>
<evidence type="ECO:0000313" key="3">
    <source>
        <dbReference type="EMBL" id="CUA96849.1"/>
    </source>
</evidence>
<dbReference type="EMBL" id="CYHE01000006">
    <property type="protein sequence ID" value="CUA96849.1"/>
    <property type="molecule type" value="Genomic_DNA"/>
</dbReference>
<dbReference type="OrthoDB" id="3176309at2"/>
<dbReference type="SUPFAM" id="SSF69786">
    <property type="entry name" value="YggU-like"/>
    <property type="match status" value="1"/>
</dbReference>
<sequence>MTGPDRPWRPVKGGVSIDVRLTPRSGHDRVDGLSALSDGRQVLAARVRAVPEKGAANAALEVLMAKTLGLPKSAVYLAAGSTARIKTLHVTGEPDTLMAALEAVCGG</sequence>
<dbReference type="InterPro" id="IPR036591">
    <property type="entry name" value="YggU-like_sf"/>
</dbReference>
<protein>
    <recommendedName>
        <fullName evidence="2">UPF0235 protein Ga0061067_106124</fullName>
    </recommendedName>
</protein>
<dbReference type="NCBIfam" id="NF002348">
    <property type="entry name" value="PRK01310.1"/>
    <property type="match status" value="1"/>
</dbReference>
<evidence type="ECO:0000256" key="1">
    <source>
        <dbReference type="ARBA" id="ARBA00010364"/>
    </source>
</evidence>
<dbReference type="InterPro" id="IPR003746">
    <property type="entry name" value="DUF167"/>
</dbReference>
<reference evidence="4" key="1">
    <citation type="submission" date="2015-08" db="EMBL/GenBank/DDBJ databases">
        <authorList>
            <person name="Varghese N."/>
        </authorList>
    </citation>
    <scope>NUCLEOTIDE SEQUENCE [LARGE SCALE GENOMIC DNA]</scope>
    <source>
        <strain evidence="4">DSM 23407</strain>
    </source>
</reference>
<dbReference type="NCBIfam" id="TIGR00251">
    <property type="entry name" value="DUF167 family protein"/>
    <property type="match status" value="1"/>
</dbReference>
<keyword evidence="4" id="KW-1185">Reference proteome</keyword>
<dbReference type="Proteomes" id="UP000183900">
    <property type="component" value="Unassembled WGS sequence"/>
</dbReference>
<dbReference type="Pfam" id="PF02594">
    <property type="entry name" value="DUF167"/>
    <property type="match status" value="1"/>
</dbReference>
<comment type="similarity">
    <text evidence="1 2">Belongs to the UPF0235 family.</text>
</comment>
<dbReference type="SMART" id="SM01152">
    <property type="entry name" value="DUF167"/>
    <property type="match status" value="1"/>
</dbReference>
<evidence type="ECO:0000256" key="2">
    <source>
        <dbReference type="HAMAP-Rule" id="MF_00634"/>
    </source>
</evidence>
<dbReference type="AlphaFoldDB" id="A0A0K6I110"/>
<name>A0A0K6I110_9HYPH</name>
<organism evidence="3 4">
    <name type="scientific">Pannonibacter indicus</name>
    <dbReference type="NCBI Taxonomy" id="466044"/>
    <lineage>
        <taxon>Bacteria</taxon>
        <taxon>Pseudomonadati</taxon>
        <taxon>Pseudomonadota</taxon>
        <taxon>Alphaproteobacteria</taxon>
        <taxon>Hyphomicrobiales</taxon>
        <taxon>Stappiaceae</taxon>
        <taxon>Pannonibacter</taxon>
    </lineage>
</organism>
<dbReference type="HAMAP" id="MF_00634">
    <property type="entry name" value="UPF0235"/>
    <property type="match status" value="1"/>
</dbReference>
<proteinExistence type="inferred from homology"/>